<dbReference type="Pfam" id="PF00593">
    <property type="entry name" value="TonB_dep_Rec_b-barrel"/>
    <property type="match status" value="1"/>
</dbReference>
<dbReference type="PROSITE" id="PS52016">
    <property type="entry name" value="TONB_DEPENDENT_REC_3"/>
    <property type="match status" value="1"/>
</dbReference>
<evidence type="ECO:0000256" key="3">
    <source>
        <dbReference type="ARBA" id="ARBA00022448"/>
    </source>
</evidence>
<name>A0A368XVS5_9BURK</name>
<evidence type="ECO:0000256" key="8">
    <source>
        <dbReference type="ARBA" id="ARBA00023004"/>
    </source>
</evidence>
<dbReference type="Proteomes" id="UP000252884">
    <property type="component" value="Unassembled WGS sequence"/>
</dbReference>
<evidence type="ECO:0000313" key="22">
    <source>
        <dbReference type="Proteomes" id="UP000252884"/>
    </source>
</evidence>
<evidence type="ECO:0000313" key="21">
    <source>
        <dbReference type="EMBL" id="RCW71246.1"/>
    </source>
</evidence>
<keyword evidence="6 14" id="KW-0812">Transmembrane</keyword>
<feature type="chain" id="PRO_5016851666" evidence="18">
    <location>
        <begin position="30"/>
        <end position="723"/>
    </location>
</feature>
<keyword evidence="3 14" id="KW-0813">Transport</keyword>
<keyword evidence="12 21" id="KW-0675">Receptor</keyword>
<evidence type="ECO:0000256" key="14">
    <source>
        <dbReference type="PROSITE-ProRule" id="PRU01360"/>
    </source>
</evidence>
<dbReference type="SUPFAM" id="SSF56935">
    <property type="entry name" value="Porins"/>
    <property type="match status" value="1"/>
</dbReference>
<dbReference type="AlphaFoldDB" id="A0A368XVS5"/>
<dbReference type="InterPro" id="IPR012910">
    <property type="entry name" value="Plug_dom"/>
</dbReference>
<protein>
    <submittedName>
        <fullName evidence="21">Iron complex outermembrane receptor protein</fullName>
    </submittedName>
</protein>
<evidence type="ECO:0000256" key="11">
    <source>
        <dbReference type="ARBA" id="ARBA00023136"/>
    </source>
</evidence>
<evidence type="ECO:0000256" key="15">
    <source>
        <dbReference type="PROSITE-ProRule" id="PRU10144"/>
    </source>
</evidence>
<keyword evidence="7 18" id="KW-0732">Signal</keyword>
<keyword evidence="8" id="KW-0408">Iron</keyword>
<dbReference type="Gene3D" id="2.170.130.10">
    <property type="entry name" value="TonB-dependent receptor, plug domain"/>
    <property type="match status" value="1"/>
</dbReference>
<evidence type="ECO:0000256" key="12">
    <source>
        <dbReference type="ARBA" id="ARBA00023170"/>
    </source>
</evidence>
<dbReference type="Pfam" id="PF07715">
    <property type="entry name" value="Plug"/>
    <property type="match status" value="1"/>
</dbReference>
<dbReference type="InterPro" id="IPR010917">
    <property type="entry name" value="TonB_rcpt_CS"/>
</dbReference>
<evidence type="ECO:0000259" key="20">
    <source>
        <dbReference type="Pfam" id="PF07715"/>
    </source>
</evidence>
<dbReference type="InterPro" id="IPR000531">
    <property type="entry name" value="Beta-barrel_TonB"/>
</dbReference>
<evidence type="ECO:0000256" key="6">
    <source>
        <dbReference type="ARBA" id="ARBA00022692"/>
    </source>
</evidence>
<keyword evidence="22" id="KW-1185">Reference proteome</keyword>
<comment type="subcellular location">
    <subcellularLocation>
        <location evidence="1 14">Cell outer membrane</location>
        <topology evidence="1 14">Multi-pass membrane protein</topology>
    </subcellularLocation>
</comment>
<dbReference type="EMBL" id="QPJK01000004">
    <property type="protein sequence ID" value="RCW71246.1"/>
    <property type="molecule type" value="Genomic_DNA"/>
</dbReference>
<feature type="short sequence motif" description="TonB C-terminal box" evidence="15">
    <location>
        <begin position="706"/>
        <end position="723"/>
    </location>
</feature>
<comment type="caution">
    <text evidence="21">The sequence shown here is derived from an EMBL/GenBank/DDBJ whole genome shotgun (WGS) entry which is preliminary data.</text>
</comment>
<proteinExistence type="inferred from homology"/>
<evidence type="ECO:0000256" key="10">
    <source>
        <dbReference type="ARBA" id="ARBA00023077"/>
    </source>
</evidence>
<evidence type="ECO:0000256" key="2">
    <source>
        <dbReference type="ARBA" id="ARBA00009810"/>
    </source>
</evidence>
<dbReference type="GO" id="GO:0038023">
    <property type="term" value="F:signaling receptor activity"/>
    <property type="evidence" value="ECO:0007669"/>
    <property type="project" value="InterPro"/>
</dbReference>
<dbReference type="InterPro" id="IPR037066">
    <property type="entry name" value="Plug_dom_sf"/>
</dbReference>
<sequence>MPVRSSFLRTAAGCALTPLALCLSHAVWAQAESGRALSTITINASADASAEGLKAPYAGGQVARGGRVGVLGNQDVMDTPFSQTSYTQELIQNLQATSIGDVLKQDPTVRVARGFGNYQQLYIVRGFPVYSDDMTYNGLYGLLPRQYLAAELVERVEVLRGANAFVNGAAPGNSGLGGSINVMPKRAPNEPVTQVTVGAESGLQGYLAADIARRFGPDQSTGLRLTAVHRDGDTAVDREERELSLVSLGADWRSRNVRVSADIGYQKHVLRHARPSVTPSATAIPRAPDSDSNYGQAWTNSTERDVFGSVRAEVDLSDQVTAWLAAGARQGKERNNLVGVTVGDAAGNATGSRFANKRQDDIATGEAGVRANLSTGSVRHELVASLALFNAKEHNNYAGSLASTSTNLYQPTQTAEPALDYSFGDLENPHVTGRTRTRSLALADTLSFVNDTVRLTLGARHQNIVSYGYDYSTGVQSGDAYDKGRWSPLAGLVFKASKQISLYANYAEGLVRGDTASGNDASGNPLENQGQVFAPAVTKQAEVGAKFDMGRVGATVAVFQARKPVGAVVGSVFVGSAYKQRNQGIETTFFGEPVRGLRLLGGLTYLDTDIRGQAAIGAPKWQGNAGAEWEVPGVKGLSLNGRLNYTGKQYADLANTLQVRSWTTLDVGARYTLPVGQNLMTLRGSVTNLADRNYWASVGGYPGANYLVQGNPRTFVVSATFDF</sequence>
<dbReference type="CDD" id="cd01347">
    <property type="entry name" value="ligand_gated_channel"/>
    <property type="match status" value="1"/>
</dbReference>
<evidence type="ECO:0000256" key="4">
    <source>
        <dbReference type="ARBA" id="ARBA00022452"/>
    </source>
</evidence>
<gene>
    <name evidence="21" type="ORF">DES41_10465</name>
</gene>
<feature type="domain" description="TonB-dependent receptor plug" evidence="20">
    <location>
        <begin position="76"/>
        <end position="169"/>
    </location>
</feature>
<dbReference type="InterPro" id="IPR039426">
    <property type="entry name" value="TonB-dep_rcpt-like"/>
</dbReference>
<dbReference type="PANTHER" id="PTHR32552:SF82">
    <property type="entry name" value="FCUA PROTEIN"/>
    <property type="match status" value="1"/>
</dbReference>
<keyword evidence="11 14" id="KW-0472">Membrane</keyword>
<organism evidence="21 22">
    <name type="scientific">Pseudorhodoferax soli</name>
    <dbReference type="NCBI Taxonomy" id="545864"/>
    <lineage>
        <taxon>Bacteria</taxon>
        <taxon>Pseudomonadati</taxon>
        <taxon>Pseudomonadota</taxon>
        <taxon>Betaproteobacteria</taxon>
        <taxon>Burkholderiales</taxon>
        <taxon>Comamonadaceae</taxon>
    </lineage>
</organism>
<keyword evidence="13 14" id="KW-0998">Cell outer membrane</keyword>
<dbReference type="InterPro" id="IPR010105">
    <property type="entry name" value="TonB_sidphr_rcpt"/>
</dbReference>
<dbReference type="InterPro" id="IPR036942">
    <property type="entry name" value="Beta-barrel_TonB_sf"/>
</dbReference>
<dbReference type="GO" id="GO:0015891">
    <property type="term" value="P:siderophore transport"/>
    <property type="evidence" value="ECO:0007669"/>
    <property type="project" value="InterPro"/>
</dbReference>
<comment type="similarity">
    <text evidence="2 14 16">Belongs to the TonB-dependent receptor family.</text>
</comment>
<evidence type="ECO:0000256" key="16">
    <source>
        <dbReference type="RuleBase" id="RU003357"/>
    </source>
</evidence>
<feature type="domain" description="TonB-dependent receptor-like beta-barrel" evidence="19">
    <location>
        <begin position="258"/>
        <end position="689"/>
    </location>
</feature>
<dbReference type="GO" id="GO:0009279">
    <property type="term" value="C:cell outer membrane"/>
    <property type="evidence" value="ECO:0007669"/>
    <property type="project" value="UniProtKB-SubCell"/>
</dbReference>
<feature type="region of interest" description="Disordered" evidence="17">
    <location>
        <begin position="274"/>
        <end position="293"/>
    </location>
</feature>
<keyword evidence="5" id="KW-0410">Iron transport</keyword>
<dbReference type="Gene3D" id="2.40.170.20">
    <property type="entry name" value="TonB-dependent receptor, beta-barrel domain"/>
    <property type="match status" value="1"/>
</dbReference>
<evidence type="ECO:0000256" key="5">
    <source>
        <dbReference type="ARBA" id="ARBA00022496"/>
    </source>
</evidence>
<evidence type="ECO:0000256" key="7">
    <source>
        <dbReference type="ARBA" id="ARBA00022729"/>
    </source>
</evidence>
<evidence type="ECO:0000256" key="13">
    <source>
        <dbReference type="ARBA" id="ARBA00023237"/>
    </source>
</evidence>
<dbReference type="PROSITE" id="PS01156">
    <property type="entry name" value="TONB_DEPENDENT_REC_2"/>
    <property type="match status" value="1"/>
</dbReference>
<evidence type="ECO:0000256" key="1">
    <source>
        <dbReference type="ARBA" id="ARBA00004571"/>
    </source>
</evidence>
<keyword evidence="10 16" id="KW-0798">TonB box</keyword>
<evidence type="ECO:0000256" key="9">
    <source>
        <dbReference type="ARBA" id="ARBA00023065"/>
    </source>
</evidence>
<dbReference type="GO" id="GO:0015344">
    <property type="term" value="F:siderophore uptake transmembrane transporter activity"/>
    <property type="evidence" value="ECO:0007669"/>
    <property type="project" value="TreeGrafter"/>
</dbReference>
<evidence type="ECO:0000256" key="18">
    <source>
        <dbReference type="SAM" id="SignalP"/>
    </source>
</evidence>
<dbReference type="NCBIfam" id="TIGR01783">
    <property type="entry name" value="TonB-siderophor"/>
    <property type="match status" value="1"/>
</dbReference>
<dbReference type="RefSeq" id="WP_114468500.1">
    <property type="nucleotide sequence ID" value="NZ_QPJK01000004.1"/>
</dbReference>
<evidence type="ECO:0000259" key="19">
    <source>
        <dbReference type="Pfam" id="PF00593"/>
    </source>
</evidence>
<accession>A0A368XVS5</accession>
<reference evidence="21 22" key="1">
    <citation type="submission" date="2018-07" db="EMBL/GenBank/DDBJ databases">
        <title>Genomic Encyclopedia of Type Strains, Phase IV (KMG-IV): sequencing the most valuable type-strain genomes for metagenomic binning, comparative biology and taxonomic classification.</title>
        <authorList>
            <person name="Goeker M."/>
        </authorList>
    </citation>
    <scope>NUCLEOTIDE SEQUENCE [LARGE SCALE GENOMIC DNA]</scope>
    <source>
        <strain evidence="21 22">DSM 21634</strain>
    </source>
</reference>
<keyword evidence="4 14" id="KW-1134">Transmembrane beta strand</keyword>
<dbReference type="OrthoDB" id="8732650at2"/>
<evidence type="ECO:0000256" key="17">
    <source>
        <dbReference type="SAM" id="MobiDB-lite"/>
    </source>
</evidence>
<feature type="signal peptide" evidence="18">
    <location>
        <begin position="1"/>
        <end position="29"/>
    </location>
</feature>
<dbReference type="PANTHER" id="PTHR32552">
    <property type="entry name" value="FERRICHROME IRON RECEPTOR-RELATED"/>
    <property type="match status" value="1"/>
</dbReference>
<keyword evidence="9" id="KW-0406">Ion transport</keyword>